<dbReference type="Proteomes" id="UP000267979">
    <property type="component" value="Unassembled WGS sequence"/>
</dbReference>
<dbReference type="AlphaFoldDB" id="A0A3R9N1T2"/>
<protein>
    <submittedName>
        <fullName evidence="1">Uncharacterized protein</fullName>
    </submittedName>
</protein>
<gene>
    <name evidence="1" type="ORF">D8844_02065</name>
</gene>
<sequence length="38" mass="4360">MNLTIELPITKAFHLNSRIKHKLRIKSSSSESILEAPR</sequence>
<accession>A0A3R9N1T2</accession>
<dbReference type="EMBL" id="RMVK01000002">
    <property type="protein sequence ID" value="RSK18339.1"/>
    <property type="molecule type" value="Genomic_DNA"/>
</dbReference>
<evidence type="ECO:0000313" key="1">
    <source>
        <dbReference type="EMBL" id="RSK18339.1"/>
    </source>
</evidence>
<name>A0A3R9N1T2_STROR</name>
<evidence type="ECO:0000313" key="2">
    <source>
        <dbReference type="Proteomes" id="UP000267979"/>
    </source>
</evidence>
<proteinExistence type="predicted"/>
<reference evidence="1 2" key="1">
    <citation type="submission" date="2018-11" db="EMBL/GenBank/DDBJ databases">
        <title>Species Designations Belie Phenotypic and Genotypic Heterogeneity in Oral Streptococci.</title>
        <authorList>
            <person name="Velsko I."/>
        </authorList>
    </citation>
    <scope>NUCLEOTIDE SEQUENCE [LARGE SCALE GENOMIC DNA]</scope>
    <source>
        <strain evidence="1 2">BCC52</strain>
    </source>
</reference>
<comment type="caution">
    <text evidence="1">The sequence shown here is derived from an EMBL/GenBank/DDBJ whole genome shotgun (WGS) entry which is preliminary data.</text>
</comment>
<organism evidence="1 2">
    <name type="scientific">Streptococcus oralis</name>
    <dbReference type="NCBI Taxonomy" id="1303"/>
    <lineage>
        <taxon>Bacteria</taxon>
        <taxon>Bacillati</taxon>
        <taxon>Bacillota</taxon>
        <taxon>Bacilli</taxon>
        <taxon>Lactobacillales</taxon>
        <taxon>Streptococcaceae</taxon>
        <taxon>Streptococcus</taxon>
    </lineage>
</organism>